<evidence type="ECO:0000313" key="3">
    <source>
        <dbReference type="Proteomes" id="UP000183649"/>
    </source>
</evidence>
<proteinExistence type="predicted"/>
<evidence type="ECO:0000259" key="1">
    <source>
        <dbReference type="Pfam" id="PF09968"/>
    </source>
</evidence>
<dbReference type="Pfam" id="PF09968">
    <property type="entry name" value="DUF2202"/>
    <property type="match status" value="1"/>
</dbReference>
<evidence type="ECO:0000313" key="2">
    <source>
        <dbReference type="EMBL" id="CUA95612.1"/>
    </source>
</evidence>
<dbReference type="InterPro" id="IPR019243">
    <property type="entry name" value="DUF2202"/>
</dbReference>
<dbReference type="Gene3D" id="1.20.1260.10">
    <property type="match status" value="1"/>
</dbReference>
<dbReference type="AlphaFoldDB" id="A0A0K6HX72"/>
<dbReference type="EMBL" id="CYHF01000003">
    <property type="protein sequence ID" value="CUA95612.1"/>
    <property type="molecule type" value="Genomic_DNA"/>
</dbReference>
<feature type="domain" description="DUF2202" evidence="1">
    <location>
        <begin position="42"/>
        <end position="198"/>
    </location>
</feature>
<dbReference type="CDD" id="cd01048">
    <property type="entry name" value="Ferritin_like_AB2"/>
    <property type="match status" value="1"/>
</dbReference>
<dbReference type="InterPro" id="IPR009078">
    <property type="entry name" value="Ferritin-like_SF"/>
</dbReference>
<name>A0A0K6HX72_9BURK</name>
<dbReference type="SUPFAM" id="SSF47240">
    <property type="entry name" value="Ferritin-like"/>
    <property type="match status" value="1"/>
</dbReference>
<organism evidence="2 3">
    <name type="scientific">Thiomonas bhubaneswarensis</name>
    <dbReference type="NCBI Taxonomy" id="339866"/>
    <lineage>
        <taxon>Bacteria</taxon>
        <taxon>Pseudomonadati</taxon>
        <taxon>Pseudomonadota</taxon>
        <taxon>Betaproteobacteria</taxon>
        <taxon>Burkholderiales</taxon>
        <taxon>Thiomonas</taxon>
    </lineage>
</organism>
<dbReference type="OrthoDB" id="9801086at2"/>
<dbReference type="InterPro" id="IPR012347">
    <property type="entry name" value="Ferritin-like"/>
</dbReference>
<gene>
    <name evidence="2" type="ORF">Ga0061069_103167</name>
</gene>
<dbReference type="Proteomes" id="UP000183649">
    <property type="component" value="Unassembled WGS sequence"/>
</dbReference>
<sequence length="205" mass="23771">MEQLLSPRFMQDRHQHRIEHIAAIRQRIQSRTAQALSAQEEHDLLHMREEEKIARDVYLQLGERWGLRPFLNISGAEQAHMDAIAALLHHYDLPDPAHDLPVGVFRTPDFQALHDQLVARGLSSEIEAIKVGLLIEELDIFDLVEARSRASQPEILEVYDDLERGSRNHLRAFYRHLQRHRGEYVPQYMSASDFEAVALSEHETC</sequence>
<dbReference type="RefSeq" id="WP_082454281.1">
    <property type="nucleotide sequence ID" value="NZ_CYHF01000003.1"/>
</dbReference>
<protein>
    <recommendedName>
        <fullName evidence="1">DUF2202 domain-containing protein</fullName>
    </recommendedName>
</protein>
<reference evidence="3" key="1">
    <citation type="submission" date="2015-08" db="EMBL/GenBank/DDBJ databases">
        <authorList>
            <person name="Varghese N."/>
        </authorList>
    </citation>
    <scope>NUCLEOTIDE SEQUENCE [LARGE SCALE GENOMIC DNA]</scope>
    <source>
        <strain evidence="3">DSM 18181</strain>
    </source>
</reference>
<keyword evidence="3" id="KW-1185">Reference proteome</keyword>
<dbReference type="STRING" id="339866.GCA_001418255_01047"/>
<accession>A0A0K6HX72</accession>